<organism evidence="5 6">
    <name type="scientific">Skeletonema marinoi</name>
    <dbReference type="NCBI Taxonomy" id="267567"/>
    <lineage>
        <taxon>Eukaryota</taxon>
        <taxon>Sar</taxon>
        <taxon>Stramenopiles</taxon>
        <taxon>Ochrophyta</taxon>
        <taxon>Bacillariophyta</taxon>
        <taxon>Coscinodiscophyceae</taxon>
        <taxon>Thalassiosirophycidae</taxon>
        <taxon>Thalassiosirales</taxon>
        <taxon>Skeletonemataceae</taxon>
        <taxon>Skeletonema</taxon>
        <taxon>Skeletonema marinoi-dohrnii complex</taxon>
    </lineage>
</organism>
<sequence length="633" mass="71301">MTAAVASLLGKGRRQQNIILQFQTRCLASPRTRCSHHVPKNIHRHFHHCRQSDAAHRRSHCSLTSSRCHDSRIFPSSAFAVAARSTPYYNNQYSVNYFSTVKSSMDQSCEIISSSSPPLPPPTAVEQAINNVNNTSADDSTGNISIEASSLLEHYESLIASGEVTRDPHQIRALRELDRLRVDCLSYVASPSFHCNDDDHSNASDDVNGSGDGWSIASLFSSWGGNSTPSSGNAASSSLGSHSEQSLATEKPKGVYLHGGVGCGKTYCMDLFYNSLPDNPLNDDNNDENDHTTTATREANPSPSSSTRNTNNINIKQKVHFHKFMLNMHKSMHTAKTTHSLQGNDLINHVIQTTLSHGKIICFDEFQVTDIADALLLKRLFTALLERGAVIVATSNRPPCDLYKGGLQRDLFLPFIDLLEEECHVVSMWESDMDYRLVQKDDENDSYDDSGKQRVYFVGNDGATKRRFDKLFHMLTKGGSDINSMVLDVQGREVFVPKASEEYNIARFSFGDLCARAAGAADYLAIGERFHTVFIEDVPKLQYHEVNLVRRWITLIDALYENHVKLVIQAETKPEEMFQVDLENEHCDEVFAFDRTRSRMEEMRSEKYLRKKWTGHLQLRDDVDRARQIDYMQ</sequence>
<feature type="region of interest" description="Disordered" evidence="4">
    <location>
        <begin position="279"/>
        <end position="311"/>
    </location>
</feature>
<comment type="caution">
    <text evidence="5">The sequence shown here is derived from an EMBL/GenBank/DDBJ whole genome shotgun (WGS) entry which is preliminary data.</text>
</comment>
<evidence type="ECO:0000313" key="6">
    <source>
        <dbReference type="Proteomes" id="UP001224775"/>
    </source>
</evidence>
<evidence type="ECO:0000256" key="2">
    <source>
        <dbReference type="ARBA" id="ARBA00022741"/>
    </source>
</evidence>
<dbReference type="EC" id="3.6.4.7" evidence="5"/>
<evidence type="ECO:0000256" key="1">
    <source>
        <dbReference type="ARBA" id="ARBA00010322"/>
    </source>
</evidence>
<dbReference type="Pfam" id="PF03969">
    <property type="entry name" value="AFG1_ATPase"/>
    <property type="match status" value="2"/>
</dbReference>
<dbReference type="GO" id="GO:0005739">
    <property type="term" value="C:mitochondrion"/>
    <property type="evidence" value="ECO:0007669"/>
    <property type="project" value="TreeGrafter"/>
</dbReference>
<reference evidence="5" key="1">
    <citation type="submission" date="2023-06" db="EMBL/GenBank/DDBJ databases">
        <title>Survivors Of The Sea: Transcriptome response of Skeletonema marinoi to long-term dormancy.</title>
        <authorList>
            <person name="Pinder M.I.M."/>
            <person name="Kourtchenko O."/>
            <person name="Robertson E.K."/>
            <person name="Larsson T."/>
            <person name="Maumus F."/>
            <person name="Osuna-Cruz C.M."/>
            <person name="Vancaester E."/>
            <person name="Stenow R."/>
            <person name="Vandepoele K."/>
            <person name="Ploug H."/>
            <person name="Bruchert V."/>
            <person name="Godhe A."/>
            <person name="Topel M."/>
        </authorList>
    </citation>
    <scope>NUCLEOTIDE SEQUENCE</scope>
    <source>
        <strain evidence="5">R05AC</strain>
    </source>
</reference>
<dbReference type="GO" id="GO:0005524">
    <property type="term" value="F:ATP binding"/>
    <property type="evidence" value="ECO:0007669"/>
    <property type="project" value="UniProtKB-KW"/>
</dbReference>
<dbReference type="InterPro" id="IPR005654">
    <property type="entry name" value="ATPase_AFG1-like"/>
</dbReference>
<dbReference type="GO" id="GO:0016887">
    <property type="term" value="F:ATP hydrolysis activity"/>
    <property type="evidence" value="ECO:0007669"/>
    <property type="project" value="InterPro"/>
</dbReference>
<proteinExistence type="inferred from homology"/>
<dbReference type="PANTHER" id="PTHR12169">
    <property type="entry name" value="ATPASE N2B"/>
    <property type="match status" value="1"/>
</dbReference>
<keyword evidence="6" id="KW-1185">Reference proteome</keyword>
<evidence type="ECO:0000313" key="5">
    <source>
        <dbReference type="EMBL" id="KAK1734225.1"/>
    </source>
</evidence>
<comment type="similarity">
    <text evidence="1">Belongs to the AFG1 ATPase family.</text>
</comment>
<dbReference type="Gene3D" id="3.40.50.300">
    <property type="entry name" value="P-loop containing nucleotide triphosphate hydrolases"/>
    <property type="match status" value="1"/>
</dbReference>
<evidence type="ECO:0000256" key="3">
    <source>
        <dbReference type="ARBA" id="ARBA00022840"/>
    </source>
</evidence>
<keyword evidence="2" id="KW-0547">Nucleotide-binding</keyword>
<dbReference type="AlphaFoldDB" id="A0AAD8XVF8"/>
<keyword evidence="3" id="KW-0067">ATP-binding</keyword>
<feature type="compositionally biased region" description="Low complexity" evidence="4">
    <location>
        <begin position="300"/>
        <end position="311"/>
    </location>
</feature>
<name>A0AAD8XVF8_9STRA</name>
<dbReference type="SUPFAM" id="SSF52540">
    <property type="entry name" value="P-loop containing nucleoside triphosphate hydrolases"/>
    <property type="match status" value="1"/>
</dbReference>
<accession>A0AAD8XVF8</accession>
<keyword evidence="5" id="KW-0378">Hydrolase</keyword>
<dbReference type="Proteomes" id="UP001224775">
    <property type="component" value="Unassembled WGS sequence"/>
</dbReference>
<evidence type="ECO:0000256" key="4">
    <source>
        <dbReference type="SAM" id="MobiDB-lite"/>
    </source>
</evidence>
<dbReference type="EMBL" id="JATAAI010000040">
    <property type="protein sequence ID" value="KAK1734225.1"/>
    <property type="molecule type" value="Genomic_DNA"/>
</dbReference>
<protein>
    <submittedName>
        <fullName evidence="5">AFG1-like ATPase</fullName>
        <ecNumber evidence="5">3.6.4.7</ecNumber>
    </submittedName>
</protein>
<gene>
    <name evidence="5" type="ORF">QTG54_014992</name>
</gene>
<dbReference type="PANTHER" id="PTHR12169:SF6">
    <property type="entry name" value="AFG1-LIKE ATPASE"/>
    <property type="match status" value="1"/>
</dbReference>
<feature type="region of interest" description="Disordered" evidence="4">
    <location>
        <begin position="227"/>
        <end position="246"/>
    </location>
</feature>
<dbReference type="InterPro" id="IPR027417">
    <property type="entry name" value="P-loop_NTPase"/>
</dbReference>
<dbReference type="NCBIfam" id="NF040713">
    <property type="entry name" value="ZapE"/>
    <property type="match status" value="1"/>
</dbReference>